<dbReference type="InterPro" id="IPR044492">
    <property type="entry name" value="P_typ_ATPase_HD_dom"/>
</dbReference>
<keyword evidence="2" id="KW-0597">Phosphoprotein</keyword>
<dbReference type="InterPro" id="IPR023214">
    <property type="entry name" value="HAD_sf"/>
</dbReference>
<dbReference type="SUPFAM" id="SSF56784">
    <property type="entry name" value="HAD-like"/>
    <property type="match status" value="1"/>
</dbReference>
<dbReference type="Gene3D" id="2.70.150.10">
    <property type="entry name" value="Calcium-transporting ATPase, cytoplasmic transduction domain A"/>
    <property type="match status" value="1"/>
</dbReference>
<dbReference type="EC" id="3.6.3.8" evidence="12"/>
<dbReference type="SUPFAM" id="SSF81665">
    <property type="entry name" value="Calcium ATPase, transmembrane domain M"/>
    <property type="match status" value="1"/>
</dbReference>
<keyword evidence="12" id="KW-0378">Hydrolase</keyword>
<dbReference type="InterPro" id="IPR004014">
    <property type="entry name" value="ATPase_P-typ_cation-transptr_N"/>
</dbReference>
<dbReference type="NCBIfam" id="TIGR01494">
    <property type="entry name" value="ATPase_P-type"/>
    <property type="match status" value="3"/>
</dbReference>
<dbReference type="InterPro" id="IPR023298">
    <property type="entry name" value="ATPase_P-typ_TM_dom_sf"/>
</dbReference>
<dbReference type="InterPro" id="IPR059000">
    <property type="entry name" value="ATPase_P-type_domA"/>
</dbReference>
<evidence type="ECO:0000256" key="1">
    <source>
        <dbReference type="ARBA" id="ARBA00004127"/>
    </source>
</evidence>
<dbReference type="PRINTS" id="PR00119">
    <property type="entry name" value="CATATPASE"/>
</dbReference>
<organism evidence="12 13">
    <name type="scientific">Simkania negevensis (strain ATCC VR-1471 / DSM 27360 / Z)</name>
    <dbReference type="NCBI Taxonomy" id="331113"/>
    <lineage>
        <taxon>Bacteria</taxon>
        <taxon>Pseudomonadati</taxon>
        <taxon>Chlamydiota</taxon>
        <taxon>Chlamydiia</taxon>
        <taxon>Parachlamydiales</taxon>
        <taxon>Simkaniaceae</taxon>
        <taxon>Simkania</taxon>
    </lineage>
</organism>
<dbReference type="eggNOG" id="COG0474">
    <property type="taxonomic scope" value="Bacteria"/>
</dbReference>
<dbReference type="InterPro" id="IPR023299">
    <property type="entry name" value="ATPase_P-typ_cyto_dom_N"/>
</dbReference>
<feature type="domain" description="Cation-transporting P-type ATPase N-terminal" evidence="11">
    <location>
        <begin position="8"/>
        <end position="82"/>
    </location>
</feature>
<accession>F8L2V0</accession>
<dbReference type="FunFam" id="2.70.150.10:FF:000160">
    <property type="entry name" value="Sarcoplasmic/endoplasmic reticulum calcium ATPase 1"/>
    <property type="match status" value="1"/>
</dbReference>
<reference key="1">
    <citation type="journal article" date="2011" name="Mol. Biol. Evol.">
        <title>Unity in variety -- the pan-genome of the Chlamydiae.</title>
        <authorList>
            <person name="Collingro A."/>
            <person name="Tischler P."/>
            <person name="Weinmaier T."/>
            <person name="Penz T."/>
            <person name="Heinz E."/>
            <person name="Brunham R.C."/>
            <person name="Read T.D."/>
            <person name="Bavoil P.M."/>
            <person name="Sachse K."/>
            <person name="Kahane S."/>
            <person name="Friedman M.G."/>
            <person name="Rattei T."/>
            <person name="Myers G.S.A."/>
            <person name="Horn M."/>
        </authorList>
    </citation>
    <scope>NUCLEOTIDE SEQUENCE</scope>
    <source>
        <strain>Z</strain>
    </source>
</reference>
<evidence type="ECO:0000259" key="11">
    <source>
        <dbReference type="SMART" id="SM00831"/>
    </source>
</evidence>
<evidence type="ECO:0000256" key="10">
    <source>
        <dbReference type="SAM" id="Phobius"/>
    </source>
</evidence>
<dbReference type="GO" id="GO:0005524">
    <property type="term" value="F:ATP binding"/>
    <property type="evidence" value="ECO:0007669"/>
    <property type="project" value="UniProtKB-KW"/>
</dbReference>
<evidence type="ECO:0000256" key="4">
    <source>
        <dbReference type="ARBA" id="ARBA00022741"/>
    </source>
</evidence>
<dbReference type="Gene3D" id="1.20.1110.10">
    <property type="entry name" value="Calcium-transporting ATPase, transmembrane domain"/>
    <property type="match status" value="1"/>
</dbReference>
<protein>
    <submittedName>
        <fullName evidence="12">Putative calcium-transporting ATPase</fullName>
        <ecNumber evidence="12">3.6.3.8</ecNumber>
    </submittedName>
</protein>
<feature type="transmembrane region" description="Helical" evidence="10">
    <location>
        <begin position="83"/>
        <end position="102"/>
    </location>
</feature>
<dbReference type="Gene3D" id="3.40.50.1000">
    <property type="entry name" value="HAD superfamily/HAD-like"/>
    <property type="match status" value="1"/>
</dbReference>
<dbReference type="Pfam" id="PF00690">
    <property type="entry name" value="Cation_ATPase_N"/>
    <property type="match status" value="1"/>
</dbReference>
<geneLocation type="plasmid" evidence="12 13">
    <name>pSn</name>
</geneLocation>
<reference evidence="12 13" key="2">
    <citation type="journal article" date="2011" name="Mol. Biol. Evol.">
        <title>Unity in variety--the pan-genome of the Chlamydiae.</title>
        <authorList>
            <person name="Collingro A."/>
            <person name="Tischler P."/>
            <person name="Weinmaier T."/>
            <person name="Penz T."/>
            <person name="Heinz E."/>
            <person name="Brunham R.C."/>
            <person name="Read T.D."/>
            <person name="Bavoil P.M."/>
            <person name="Sachse K."/>
            <person name="Kahane S."/>
            <person name="Friedman M.G."/>
            <person name="Rattei T."/>
            <person name="Myers G.S."/>
            <person name="Horn M."/>
        </authorList>
    </citation>
    <scope>NUCLEOTIDE SEQUENCE [LARGE SCALE GENOMIC DNA]</scope>
    <source>
        <strain evidence="13">ATCC VR-1471 / Z</strain>
        <plasmid evidence="12 13">pSn</plasmid>
    </source>
</reference>
<keyword evidence="6" id="KW-0460">Magnesium</keyword>
<evidence type="ECO:0000313" key="12">
    <source>
        <dbReference type="EMBL" id="CCB87796.1"/>
    </source>
</evidence>
<dbReference type="PANTHER" id="PTHR42861">
    <property type="entry name" value="CALCIUM-TRANSPORTING ATPASE"/>
    <property type="match status" value="1"/>
</dbReference>
<evidence type="ECO:0000256" key="2">
    <source>
        <dbReference type="ARBA" id="ARBA00022553"/>
    </source>
</evidence>
<keyword evidence="13" id="KW-1185">Reference proteome</keyword>
<dbReference type="InterPro" id="IPR036412">
    <property type="entry name" value="HAD-like_sf"/>
</dbReference>
<dbReference type="PRINTS" id="PR00120">
    <property type="entry name" value="HATPASE"/>
</dbReference>
<keyword evidence="7" id="KW-1278">Translocase</keyword>
<evidence type="ECO:0000313" key="13">
    <source>
        <dbReference type="Proteomes" id="UP000000496"/>
    </source>
</evidence>
<feature type="transmembrane region" description="Helical" evidence="10">
    <location>
        <begin position="804"/>
        <end position="825"/>
    </location>
</feature>
<dbReference type="Gene3D" id="3.40.1110.10">
    <property type="entry name" value="Calcium-transporting ATPase, cytoplasmic domain N"/>
    <property type="match status" value="1"/>
</dbReference>
<dbReference type="SFLD" id="SFLDG00002">
    <property type="entry name" value="C1.7:_P-type_atpase_like"/>
    <property type="match status" value="1"/>
</dbReference>
<evidence type="ECO:0000256" key="5">
    <source>
        <dbReference type="ARBA" id="ARBA00022840"/>
    </source>
</evidence>
<dbReference type="EMBL" id="FR872581">
    <property type="protein sequence ID" value="CCB87796.1"/>
    <property type="molecule type" value="Genomic_DNA"/>
</dbReference>
<dbReference type="SMART" id="SM00831">
    <property type="entry name" value="Cation_ATPase_N"/>
    <property type="match status" value="1"/>
</dbReference>
<keyword evidence="8 10" id="KW-1133">Transmembrane helix</keyword>
<dbReference type="Pfam" id="PF13246">
    <property type="entry name" value="Cation_ATPase"/>
    <property type="match status" value="1"/>
</dbReference>
<dbReference type="InterPro" id="IPR008250">
    <property type="entry name" value="ATPase_P-typ_transduc_dom_A_sf"/>
</dbReference>
<evidence type="ECO:0000256" key="7">
    <source>
        <dbReference type="ARBA" id="ARBA00022967"/>
    </source>
</evidence>
<keyword evidence="12" id="KW-0614">Plasmid</keyword>
<dbReference type="InterPro" id="IPR018303">
    <property type="entry name" value="ATPase_P-typ_P_site"/>
</dbReference>
<dbReference type="AlphaFoldDB" id="F8L2V0"/>
<gene>
    <name evidence="12" type="primary">pacL</name>
    <name evidence="12" type="ordered locus">SNE_B24370</name>
</gene>
<dbReference type="KEGG" id="sng:SNE_B24370"/>
<dbReference type="InterPro" id="IPR001757">
    <property type="entry name" value="P_typ_ATPase"/>
</dbReference>
<comment type="subcellular location">
    <subcellularLocation>
        <location evidence="1">Endomembrane system</location>
        <topology evidence="1">Multi-pass membrane protein</topology>
    </subcellularLocation>
</comment>
<keyword evidence="5" id="KW-0067">ATP-binding</keyword>
<keyword evidence="9 10" id="KW-0472">Membrane</keyword>
<evidence type="ECO:0000256" key="6">
    <source>
        <dbReference type="ARBA" id="ARBA00022842"/>
    </source>
</evidence>
<dbReference type="SUPFAM" id="SSF81660">
    <property type="entry name" value="Metal cation-transporting ATPase, ATP-binding domain N"/>
    <property type="match status" value="1"/>
</dbReference>
<dbReference type="SFLD" id="SFLDS00003">
    <property type="entry name" value="Haloacid_Dehalogenase"/>
    <property type="match status" value="1"/>
</dbReference>
<feature type="transmembrane region" description="Helical" evidence="10">
    <location>
        <begin position="251"/>
        <end position="270"/>
    </location>
</feature>
<dbReference type="Pfam" id="PF00689">
    <property type="entry name" value="Cation_ATPase_C"/>
    <property type="match status" value="1"/>
</dbReference>
<dbReference type="Proteomes" id="UP000000496">
    <property type="component" value="Plasmid pSn"/>
</dbReference>
<dbReference type="SUPFAM" id="SSF81653">
    <property type="entry name" value="Calcium ATPase, transduction domain A"/>
    <property type="match status" value="1"/>
</dbReference>
<dbReference type="SFLD" id="SFLDF00027">
    <property type="entry name" value="p-type_atpase"/>
    <property type="match status" value="1"/>
</dbReference>
<evidence type="ECO:0000256" key="9">
    <source>
        <dbReference type="ARBA" id="ARBA00023136"/>
    </source>
</evidence>
<feature type="transmembrane region" description="Helical" evidence="10">
    <location>
        <begin position="695"/>
        <end position="718"/>
    </location>
</feature>
<dbReference type="HOGENOM" id="CLU_002360_3_3_0"/>
<feature type="transmembrane region" description="Helical" evidence="10">
    <location>
        <begin position="771"/>
        <end position="798"/>
    </location>
</feature>
<proteinExistence type="predicted"/>
<feature type="transmembrane region" description="Helical" evidence="10">
    <location>
        <begin position="837"/>
        <end position="857"/>
    </location>
</feature>
<dbReference type="PROSITE" id="PS00154">
    <property type="entry name" value="ATPASE_E1_E2"/>
    <property type="match status" value="1"/>
</dbReference>
<dbReference type="GO" id="GO:0012505">
    <property type="term" value="C:endomembrane system"/>
    <property type="evidence" value="ECO:0007669"/>
    <property type="project" value="UniProtKB-SubCell"/>
</dbReference>
<feature type="transmembrane region" description="Helical" evidence="10">
    <location>
        <begin position="276"/>
        <end position="304"/>
    </location>
</feature>
<feature type="transmembrane region" description="Helical" evidence="10">
    <location>
        <begin position="869"/>
        <end position="893"/>
    </location>
</feature>
<dbReference type="Pfam" id="PF00122">
    <property type="entry name" value="E1-E2_ATPase"/>
    <property type="match status" value="1"/>
</dbReference>
<dbReference type="RefSeq" id="WP_013935030.1">
    <property type="nucleotide sequence ID" value="NC_015710.1"/>
</dbReference>
<dbReference type="OrthoDB" id="9760364at2"/>
<sequence>MEKNKKKSWWNVSVSDLTADLQSDLENGLTNEIAAERLKEYGSNVLPEAKPPSLILLFLNQFSNFIVWLLIAAAIISGVLNEWIDAIAIAVIIVLNGIIGFVQELSAQKSISALKKLSIPTCKVMRNGNLITIETKNLVPGDLVILEAGDIIPADGRIVDYIQLSTQEAILTGESNPVHKISAPISDEKMAIGDRKNMGFMGTIISTGKRSLIVTETGGSTELGKIASLLRTQEKQLTPLQIKLQKLGHKLVFFCLGIVGVVFLIGYLKGFSFVDLLLISTSLAVAAIPEGLPAIVTITLAIGVRKMAKRRALIRKLPSVETLGCSTVICTDKTGTLTKNELCVKKIWTNEEWIEVSGTGYDPEGDFVLQSKKIEFTSDPSFMKLLEIGMLCNNASLTYSEGDWKIVGDPTEAALLVLGKKGHLEKEGLDKSHPFITEIPFDSERKRMSVVRSSDQGKVLYAKGAPDIIVDLCDKILFQGNTIELNESHRARIVEANQELASKALRVLALAFRELPEEHQSSESIEEKLIFVGLIGMIDPPRPEAKEAMTHSEEAGIFPVMITGDHKDTATAIGAELGLSKEKLQAVTGKELDNWDENKLEENLTHTCIYARVSAEHKLRIVKAWKRKGEVVGVTGDGVNDAPAMKEADIGIAMGIKGSDVAKETADMIVTDDNFASIVQAIEEGRGIYDNILKFVNYLLSSNMAELLIIFAGIALGFKDAQGNPFLSLMPVQLLFLNLLTDGFPAIAFAMDPTDPQAMKKPPRRPNEQILSVHTFFRLFLISVVIAIGTLGACHFGLRESAKHAQTMALTTLVVVELVRVQMVRMPYHISFFSNRWLLMALGSSLLLQVAVVYLPPLQKVLGTVALGLIDWGVILGIAVLIFFLGSLINWLLGRKKI</sequence>
<evidence type="ECO:0000256" key="3">
    <source>
        <dbReference type="ARBA" id="ARBA00022692"/>
    </source>
</evidence>
<dbReference type="InterPro" id="IPR006068">
    <property type="entry name" value="ATPase_P-typ_cation-transptr_C"/>
</dbReference>
<name>F8L2V0_SIMNZ</name>
<keyword evidence="4" id="KW-0547">Nucleotide-binding</keyword>
<feature type="transmembrane region" description="Helical" evidence="10">
    <location>
        <begin position="730"/>
        <end position="750"/>
    </location>
</feature>
<feature type="transmembrane region" description="Helical" evidence="10">
    <location>
        <begin position="54"/>
        <end position="77"/>
    </location>
</feature>
<keyword evidence="3 10" id="KW-0812">Transmembrane</keyword>
<dbReference type="GO" id="GO:0016020">
    <property type="term" value="C:membrane"/>
    <property type="evidence" value="ECO:0007669"/>
    <property type="project" value="InterPro"/>
</dbReference>
<evidence type="ECO:0000256" key="8">
    <source>
        <dbReference type="ARBA" id="ARBA00022989"/>
    </source>
</evidence>
<dbReference type="GO" id="GO:0016887">
    <property type="term" value="F:ATP hydrolysis activity"/>
    <property type="evidence" value="ECO:0007669"/>
    <property type="project" value="InterPro"/>
</dbReference>
<dbReference type="Pfam" id="PF08282">
    <property type="entry name" value="Hydrolase_3"/>
    <property type="match status" value="1"/>
</dbReference>